<protein>
    <submittedName>
        <fullName evidence="1">Uncharacterized protein</fullName>
    </submittedName>
</protein>
<evidence type="ECO:0000313" key="2">
    <source>
        <dbReference type="Proteomes" id="UP000199517"/>
    </source>
</evidence>
<organism evidence="1 2">
    <name type="scientific">Paracidovorax konjaci</name>
    <dbReference type="NCBI Taxonomy" id="32040"/>
    <lineage>
        <taxon>Bacteria</taxon>
        <taxon>Pseudomonadati</taxon>
        <taxon>Pseudomonadota</taxon>
        <taxon>Betaproteobacteria</taxon>
        <taxon>Burkholderiales</taxon>
        <taxon>Comamonadaceae</taxon>
        <taxon>Paracidovorax</taxon>
    </lineage>
</organism>
<keyword evidence="2" id="KW-1185">Reference proteome</keyword>
<proteinExistence type="predicted"/>
<reference evidence="2" key="1">
    <citation type="submission" date="2016-10" db="EMBL/GenBank/DDBJ databases">
        <authorList>
            <person name="Varghese N."/>
            <person name="Submissions S."/>
        </authorList>
    </citation>
    <scope>NUCLEOTIDE SEQUENCE [LARGE SCALE GENOMIC DNA]</scope>
    <source>
        <strain evidence="2">DSM 7481</strain>
    </source>
</reference>
<dbReference type="EMBL" id="FOMQ01000020">
    <property type="protein sequence ID" value="SFE22383.1"/>
    <property type="molecule type" value="Genomic_DNA"/>
</dbReference>
<gene>
    <name evidence="1" type="ORF">SAMN04489710_1202</name>
</gene>
<dbReference type="AlphaFoldDB" id="A0A1I1YW55"/>
<accession>A0A1I1YW55</accession>
<sequence length="290" mass="32619">MLRLEPTLGHRNFVHKFPSNMPPGEALSVTIDGINKGLLDSNSLIIKPHKQPKQKRQARSTLVEMEFGQRVIVQELRVDLTTAEISVVGYLHSTVFLYPQLLVPRRSNLTTYYERKDKKKILHAYFQGPGHAFASIDRVFELYDRVYCVDTNTKVARNGSLIAVTTAITVTSKKIGDSAIHISSDNTIELVVTDPPPGNPEVHGIWMMLVHTWKNHPQLLQGKLAIITDTDLGKIKAWNARAEPFHDGHRLPNGVDIFYASADAGSEEFLPNQLMKTCDSLSTRKLREML</sequence>
<dbReference type="OrthoDB" id="8891307at2"/>
<evidence type="ECO:0000313" key="1">
    <source>
        <dbReference type="EMBL" id="SFE22383.1"/>
    </source>
</evidence>
<dbReference type="Proteomes" id="UP000199517">
    <property type="component" value="Unassembled WGS sequence"/>
</dbReference>
<dbReference type="RefSeq" id="WP_139225800.1">
    <property type="nucleotide sequence ID" value="NZ_FOMQ01000020.1"/>
</dbReference>
<name>A0A1I1YW55_9BURK</name>